<sequence>MRSESAIETQWDPKGLREVSVQAQLTYHRATLRLAAFLERADGALVALLEILRRCHGDLTTLLRRDYQNAEPRRVLYACSKCAPSHGVLQCSRRSHRDGRRCRCVVKTL</sequence>
<protein>
    <submittedName>
        <fullName evidence="1">Uncharacterized protein</fullName>
    </submittedName>
</protein>
<accession>K1RIC7</accession>
<evidence type="ECO:0000313" key="1">
    <source>
        <dbReference type="EMBL" id="EKC41325.1"/>
    </source>
</evidence>
<dbReference type="EMBL" id="JH818223">
    <property type="protein sequence ID" value="EKC41325.1"/>
    <property type="molecule type" value="Genomic_DNA"/>
</dbReference>
<dbReference type="HOGENOM" id="CLU_2186458_0_0_1"/>
<name>K1RIC7_MAGGI</name>
<gene>
    <name evidence="1" type="ORF">CGI_10019193</name>
</gene>
<organism evidence="1">
    <name type="scientific">Magallana gigas</name>
    <name type="common">Pacific oyster</name>
    <name type="synonym">Crassostrea gigas</name>
    <dbReference type="NCBI Taxonomy" id="29159"/>
    <lineage>
        <taxon>Eukaryota</taxon>
        <taxon>Metazoa</taxon>
        <taxon>Spiralia</taxon>
        <taxon>Lophotrochozoa</taxon>
        <taxon>Mollusca</taxon>
        <taxon>Bivalvia</taxon>
        <taxon>Autobranchia</taxon>
        <taxon>Pteriomorphia</taxon>
        <taxon>Ostreida</taxon>
        <taxon>Ostreoidea</taxon>
        <taxon>Ostreidae</taxon>
        <taxon>Magallana</taxon>
    </lineage>
</organism>
<reference evidence="1" key="1">
    <citation type="journal article" date="2012" name="Nature">
        <title>The oyster genome reveals stress adaptation and complexity of shell formation.</title>
        <authorList>
            <person name="Zhang G."/>
            <person name="Fang X."/>
            <person name="Guo X."/>
            <person name="Li L."/>
            <person name="Luo R."/>
            <person name="Xu F."/>
            <person name="Yang P."/>
            <person name="Zhang L."/>
            <person name="Wang X."/>
            <person name="Qi H."/>
            <person name="Xiong Z."/>
            <person name="Que H."/>
            <person name="Xie Y."/>
            <person name="Holland P.W."/>
            <person name="Paps J."/>
            <person name="Zhu Y."/>
            <person name="Wu F."/>
            <person name="Chen Y."/>
            <person name="Wang J."/>
            <person name="Peng C."/>
            <person name="Meng J."/>
            <person name="Yang L."/>
            <person name="Liu J."/>
            <person name="Wen B."/>
            <person name="Zhang N."/>
            <person name="Huang Z."/>
            <person name="Zhu Q."/>
            <person name="Feng Y."/>
            <person name="Mount A."/>
            <person name="Hedgecock D."/>
            <person name="Xu Z."/>
            <person name="Liu Y."/>
            <person name="Domazet-Loso T."/>
            <person name="Du Y."/>
            <person name="Sun X."/>
            <person name="Zhang S."/>
            <person name="Liu B."/>
            <person name="Cheng P."/>
            <person name="Jiang X."/>
            <person name="Li J."/>
            <person name="Fan D."/>
            <person name="Wang W."/>
            <person name="Fu W."/>
            <person name="Wang T."/>
            <person name="Wang B."/>
            <person name="Zhang J."/>
            <person name="Peng Z."/>
            <person name="Li Y."/>
            <person name="Li N."/>
            <person name="Wang J."/>
            <person name="Chen M."/>
            <person name="He Y."/>
            <person name="Tan F."/>
            <person name="Song X."/>
            <person name="Zheng Q."/>
            <person name="Huang R."/>
            <person name="Yang H."/>
            <person name="Du X."/>
            <person name="Chen L."/>
            <person name="Yang M."/>
            <person name="Gaffney P.M."/>
            <person name="Wang S."/>
            <person name="Luo L."/>
            <person name="She Z."/>
            <person name="Ming Y."/>
            <person name="Huang W."/>
            <person name="Zhang S."/>
            <person name="Huang B."/>
            <person name="Zhang Y."/>
            <person name="Qu T."/>
            <person name="Ni P."/>
            <person name="Miao G."/>
            <person name="Wang J."/>
            <person name="Wang Q."/>
            <person name="Steinberg C.E."/>
            <person name="Wang H."/>
            <person name="Li N."/>
            <person name="Qian L."/>
            <person name="Zhang G."/>
            <person name="Li Y."/>
            <person name="Yang H."/>
            <person name="Liu X."/>
            <person name="Wang J."/>
            <person name="Yin Y."/>
            <person name="Wang J."/>
        </authorList>
    </citation>
    <scope>NUCLEOTIDE SEQUENCE [LARGE SCALE GENOMIC DNA]</scope>
    <source>
        <strain evidence="1">05x7-T-G4-1.051#20</strain>
    </source>
</reference>
<dbReference type="AlphaFoldDB" id="K1RIC7"/>
<dbReference type="InParanoid" id="K1RIC7"/>
<proteinExistence type="predicted"/>